<dbReference type="Pfam" id="PF04203">
    <property type="entry name" value="Sortase"/>
    <property type="match status" value="1"/>
</dbReference>
<keyword evidence="3" id="KW-0788">Thiol protease</keyword>
<keyword evidence="5" id="KW-0472">Membrane</keyword>
<gene>
    <name evidence="6" type="ORF">SAMN04487792_1612</name>
</gene>
<dbReference type="InterPro" id="IPR023365">
    <property type="entry name" value="Sortase_dom-sf"/>
</dbReference>
<proteinExistence type="predicted"/>
<dbReference type="Gene3D" id="2.40.260.10">
    <property type="entry name" value="Sortase"/>
    <property type="match status" value="1"/>
</dbReference>
<dbReference type="InterPro" id="IPR042007">
    <property type="entry name" value="Sortase_A"/>
</dbReference>
<evidence type="ECO:0000256" key="3">
    <source>
        <dbReference type="ARBA" id="ARBA00022807"/>
    </source>
</evidence>
<dbReference type="InterPro" id="IPR005754">
    <property type="entry name" value="Sortase"/>
</dbReference>
<dbReference type="RefSeq" id="WP_090094125.1">
    <property type="nucleotide sequence ID" value="NZ_CBCRVU010000006.1"/>
</dbReference>
<organism evidence="6 7">
    <name type="scientific">Lactobacillus bombicola</name>
    <dbReference type="NCBI Taxonomy" id="1505723"/>
    <lineage>
        <taxon>Bacteria</taxon>
        <taxon>Bacillati</taxon>
        <taxon>Bacillota</taxon>
        <taxon>Bacilli</taxon>
        <taxon>Lactobacillales</taxon>
        <taxon>Lactobacillaceae</taxon>
        <taxon>Lactobacillus</taxon>
    </lineage>
</organism>
<dbReference type="CDD" id="cd06165">
    <property type="entry name" value="Sortase_A"/>
    <property type="match status" value="1"/>
</dbReference>
<name>A0A1I1TZZ9_9LACO</name>
<dbReference type="EMBL" id="FOMN01000013">
    <property type="protein sequence ID" value="SFD62013.1"/>
    <property type="molecule type" value="Genomic_DNA"/>
</dbReference>
<dbReference type="GO" id="GO:0006508">
    <property type="term" value="P:proteolysis"/>
    <property type="evidence" value="ECO:0007669"/>
    <property type="project" value="UniProtKB-KW"/>
</dbReference>
<feature type="transmembrane region" description="Helical" evidence="5">
    <location>
        <begin position="12"/>
        <end position="33"/>
    </location>
</feature>
<keyword evidence="2" id="KW-0378">Hydrolase</keyword>
<dbReference type="STRING" id="1505723.SAMN04487792_1612"/>
<protein>
    <submittedName>
        <fullName evidence="6">Sortase A</fullName>
    </submittedName>
</protein>
<keyword evidence="5" id="KW-0812">Transmembrane</keyword>
<evidence type="ECO:0000256" key="5">
    <source>
        <dbReference type="SAM" id="Phobius"/>
    </source>
</evidence>
<evidence type="ECO:0000313" key="7">
    <source>
        <dbReference type="Proteomes" id="UP000199599"/>
    </source>
</evidence>
<dbReference type="GO" id="GO:0008234">
    <property type="term" value="F:cysteine-type peptidase activity"/>
    <property type="evidence" value="ECO:0007669"/>
    <property type="project" value="UniProtKB-KW"/>
</dbReference>
<keyword evidence="1" id="KW-0645">Protease</keyword>
<feature type="active site" description="Proton donor/acceptor" evidence="4">
    <location>
        <position position="137"/>
    </location>
</feature>
<evidence type="ECO:0000256" key="1">
    <source>
        <dbReference type="ARBA" id="ARBA00022670"/>
    </source>
</evidence>
<reference evidence="7" key="1">
    <citation type="submission" date="2016-10" db="EMBL/GenBank/DDBJ databases">
        <authorList>
            <person name="Varghese N."/>
            <person name="Submissions S."/>
        </authorList>
    </citation>
    <scope>NUCLEOTIDE SEQUENCE [LARGE SCALE GENOMIC DNA]</scope>
    <source>
        <strain evidence="7">R-53102</strain>
    </source>
</reference>
<evidence type="ECO:0000256" key="2">
    <source>
        <dbReference type="ARBA" id="ARBA00022801"/>
    </source>
</evidence>
<evidence type="ECO:0000256" key="4">
    <source>
        <dbReference type="PIRSR" id="PIRSR605754-1"/>
    </source>
</evidence>
<keyword evidence="5" id="KW-1133">Transmembrane helix</keyword>
<evidence type="ECO:0000313" key="6">
    <source>
        <dbReference type="EMBL" id="SFD62013.1"/>
    </source>
</evidence>
<accession>A0A1I1TZZ9</accession>
<sequence length="241" mass="26969">MRTGKASVKTHNNILVFCLLAIIAVAIVVVLNFDKLQGLAAHHISTNDTEIMQARHNHQKHKPSYNMKKVKPITPSSLAHAWRVRRDYRAIGQIAIPSKNILLNIFRGVGNDELALGVGTFRANQKMGQNNYPLAGHNVNDGTSYFSPLYTATVNGTLQKGTVIYLTDFKTVYYYKVEFAQFISVYNLQLSFNNKKYVSHPVISLFTCDYTGQGRLLVRGKLTGSQLLSGASKNVKQVFKY</sequence>
<dbReference type="AlphaFoldDB" id="A0A1I1TZZ9"/>
<dbReference type="Proteomes" id="UP000199599">
    <property type="component" value="Unassembled WGS sequence"/>
</dbReference>
<feature type="active site" description="Acyl-thioester intermediate" evidence="4">
    <location>
        <position position="208"/>
    </location>
</feature>
<dbReference type="SUPFAM" id="SSF63817">
    <property type="entry name" value="Sortase"/>
    <property type="match status" value="1"/>
</dbReference>